<dbReference type="EMBL" id="ADJX01000007">
    <property type="protein sequence ID" value="OSL47774.1"/>
    <property type="molecule type" value="Genomic_DNA"/>
</dbReference>
<protein>
    <submittedName>
        <fullName evidence="1">Uncharacterized protein</fullName>
    </submittedName>
</protein>
<evidence type="ECO:0000313" key="2">
    <source>
        <dbReference type="Proteomes" id="UP000243401"/>
    </source>
</evidence>
<name>A0AAJ3NYC0_ECOLX</name>
<accession>A0AAJ3NYC0</accession>
<organism evidence="1 2">
    <name type="scientific">Escherichia coli H605</name>
    <dbReference type="NCBI Taxonomy" id="656410"/>
    <lineage>
        <taxon>Bacteria</taxon>
        <taxon>Pseudomonadati</taxon>
        <taxon>Pseudomonadota</taxon>
        <taxon>Gammaproteobacteria</taxon>
        <taxon>Enterobacterales</taxon>
        <taxon>Enterobacteriaceae</taxon>
        <taxon>Escherichia</taxon>
    </lineage>
</organism>
<dbReference type="AlphaFoldDB" id="A0AAJ3NYC0"/>
<reference evidence="1 2" key="1">
    <citation type="submission" date="2010-04" db="EMBL/GenBank/DDBJ databases">
        <title>The Genome Sequence of Escherichia coli H605.</title>
        <authorList>
            <consortium name="The Broad Institute Genome Sequencing Platform"/>
            <consortium name="The Broad Institute Genome Sequencing Center for Infectious Disease"/>
            <person name="Feldgarden M."/>
            <person name="Gordon D.M."/>
            <person name="Johnson J.R."/>
            <person name="Johnston B.D."/>
            <person name="Young S."/>
            <person name="Zeng Q."/>
            <person name="Koehrsen M."/>
            <person name="Alvarado L."/>
            <person name="Berlin A.M."/>
            <person name="Borenstein D."/>
            <person name="Chapman S.B."/>
            <person name="Chen Z."/>
            <person name="Engels R."/>
            <person name="Freedman E."/>
            <person name="Gellesch M."/>
            <person name="Goldberg J."/>
            <person name="Griggs A."/>
            <person name="Gujja S."/>
            <person name="Heilman E.R."/>
            <person name="Heiman D.I."/>
            <person name="Hepburn T.A."/>
            <person name="Howarth C."/>
            <person name="Jen D."/>
            <person name="Larson L."/>
            <person name="Mehta T."/>
            <person name="Park D."/>
            <person name="Pearson M."/>
            <person name="Richards J."/>
            <person name="Roberts A."/>
            <person name="Saif S."/>
            <person name="Shea T.D."/>
            <person name="Shenoy N."/>
            <person name="Sisk P."/>
            <person name="Stolte C."/>
            <person name="Sykes S.N."/>
            <person name="Walk T."/>
            <person name="White J."/>
            <person name="Yandava C."/>
            <person name="Haas B."/>
            <person name="Henn M.R."/>
            <person name="Nusbaum C."/>
            <person name="Birren B."/>
        </authorList>
    </citation>
    <scope>NUCLEOTIDE SEQUENCE [LARGE SCALE GENOMIC DNA]</scope>
    <source>
        <strain evidence="1 2">H605</strain>
    </source>
</reference>
<proteinExistence type="predicted"/>
<dbReference type="Proteomes" id="UP000243401">
    <property type="component" value="Unassembled WGS sequence"/>
</dbReference>
<comment type="caution">
    <text evidence="1">The sequence shown here is derived from an EMBL/GenBank/DDBJ whole genome shotgun (WGS) entry which is preliminary data.</text>
</comment>
<gene>
    <name evidence="1" type="ORF">EATG_02531</name>
</gene>
<sequence>MALRLERCRQPANPGKIEWAIFYHSSLIPQCSSGCYMMHYCFR</sequence>
<evidence type="ECO:0000313" key="1">
    <source>
        <dbReference type="EMBL" id="OSL47774.1"/>
    </source>
</evidence>